<evidence type="ECO:0000313" key="1">
    <source>
        <dbReference type="EMBL" id="QOX89375.1"/>
    </source>
</evidence>
<reference evidence="1" key="1">
    <citation type="submission" date="2020-08" db="EMBL/GenBank/DDBJ databases">
        <title>Phytoplasma sp. strain PR08 associated with Phyllody Disease of Parthenium hysterophorus.</title>
        <authorList>
            <person name="Kirdat K."/>
            <person name="Tiwarekar B."/>
            <person name="Yadav A."/>
        </authorList>
    </citation>
    <scope>NUCLEOTIDE SEQUENCE [LARGE SCALE GENOMIC DNA]</scope>
    <source>
        <strain evidence="1">PR08</strain>
    </source>
</reference>
<protein>
    <submittedName>
        <fullName evidence="1">Uncharacterized protein</fullName>
    </submittedName>
</protein>
<name>A0A7S7JLP6_9MOLU</name>
<proteinExistence type="predicted"/>
<gene>
    <name evidence="1" type="ORF">H7685_03135</name>
</gene>
<dbReference type="AlphaFoldDB" id="A0A7S7JLP6"/>
<organism evidence="1">
    <name type="scientific">Candidatus Phytoplasma australasiaticum subsp. australasiaticum</name>
    <dbReference type="NCBI Taxonomy" id="2832407"/>
    <lineage>
        <taxon>Bacteria</taxon>
        <taxon>Bacillati</taxon>
        <taxon>Mycoplasmatota</taxon>
        <taxon>Mollicutes</taxon>
        <taxon>Acholeplasmatales</taxon>
        <taxon>Acholeplasmataceae</taxon>
        <taxon>Candidatus Phytoplasma</taxon>
        <taxon>16SrII (Peanut WB group)</taxon>
        <taxon>Candidatus Phytoplasma australasiaticum</taxon>
    </lineage>
</organism>
<sequence>MPYSYKRTFYKKFENFDDFKIRLKNVLNKESLQKFIFAGALDNVFALTRIQLLQNCDFNYIEHSQYLTNFRKKNLKIIMIN</sequence>
<accession>A0A7S7JLP6</accession>
<dbReference type="EMBL" id="CP060385">
    <property type="protein sequence ID" value="QOX89375.1"/>
    <property type="molecule type" value="Genomic_DNA"/>
</dbReference>